<keyword evidence="4" id="KW-0472">Membrane</keyword>
<accession>A0ABX1W708</accession>
<feature type="domain" description="Signal transduction histidine kinase dimerisation/phosphoacceptor" evidence="5">
    <location>
        <begin position="97"/>
        <end position="162"/>
    </location>
</feature>
<dbReference type="SMART" id="SM00388">
    <property type="entry name" value="HisKA"/>
    <property type="match status" value="1"/>
</dbReference>
<dbReference type="Pfam" id="PF00512">
    <property type="entry name" value="HisKA"/>
    <property type="match status" value="1"/>
</dbReference>
<keyword evidence="4" id="KW-1133">Transmembrane helix</keyword>
<comment type="catalytic activity">
    <reaction evidence="1">
        <text>ATP + protein L-histidine = ADP + protein N-phospho-L-histidine.</text>
        <dbReference type="EC" id="2.7.13.3"/>
    </reaction>
</comment>
<gene>
    <name evidence="6" type="ORF">HK413_07635</name>
</gene>
<evidence type="ECO:0000256" key="4">
    <source>
        <dbReference type="SAM" id="Phobius"/>
    </source>
</evidence>
<evidence type="ECO:0000259" key="5">
    <source>
        <dbReference type="SMART" id="SM00388"/>
    </source>
</evidence>
<evidence type="ECO:0000256" key="1">
    <source>
        <dbReference type="ARBA" id="ARBA00000085"/>
    </source>
</evidence>
<dbReference type="CDD" id="cd00082">
    <property type="entry name" value="HisKA"/>
    <property type="match status" value="1"/>
</dbReference>
<comment type="caution">
    <text evidence="6">The sequence shown here is derived from an EMBL/GenBank/DDBJ whole genome shotgun (WGS) entry which is preliminary data.</text>
</comment>
<dbReference type="InterPro" id="IPR036097">
    <property type="entry name" value="HisK_dim/P_sf"/>
</dbReference>
<dbReference type="Gene3D" id="1.10.287.130">
    <property type="match status" value="1"/>
</dbReference>
<dbReference type="PANTHER" id="PTHR45339">
    <property type="entry name" value="HYBRID SIGNAL TRANSDUCTION HISTIDINE KINASE J"/>
    <property type="match status" value="1"/>
</dbReference>
<dbReference type="PANTHER" id="PTHR45339:SF3">
    <property type="entry name" value="HISTIDINE KINASE"/>
    <property type="match status" value="1"/>
</dbReference>
<evidence type="ECO:0000313" key="7">
    <source>
        <dbReference type="Proteomes" id="UP000566071"/>
    </source>
</evidence>
<dbReference type="EC" id="2.7.13.3" evidence="2"/>
<evidence type="ECO:0000256" key="2">
    <source>
        <dbReference type="ARBA" id="ARBA00012438"/>
    </source>
</evidence>
<dbReference type="RefSeq" id="WP_175269742.1">
    <property type="nucleotide sequence ID" value="NZ_JABFCR010000029.1"/>
</dbReference>
<keyword evidence="4" id="KW-0812">Transmembrane</keyword>
<keyword evidence="3" id="KW-0597">Phosphoprotein</keyword>
<name>A0ABX1W708_9SPHI</name>
<feature type="transmembrane region" description="Helical" evidence="4">
    <location>
        <begin position="47"/>
        <end position="67"/>
    </location>
</feature>
<dbReference type="SUPFAM" id="SSF47384">
    <property type="entry name" value="Homodimeric domain of signal transducing histidine kinase"/>
    <property type="match status" value="1"/>
</dbReference>
<sequence length="192" mass="21586">MPTTSRGLNGALFIPLAATLLIIGEVLLQNYIHYDISVQNFKINSDAYALTACFNFVLLLFIHYSFFKALRKSNNQEKNLRIGLQKALLEAEEISTAKTNFLTTMSHELRTPLNAIIGMTNILLMENPKATQMESLNILRFSADNLMATINDVLDFNNINNEKITPENRAFKIEELIAGIMGTFQPEAKRSA</sequence>
<proteinExistence type="predicted"/>
<protein>
    <recommendedName>
        <fullName evidence="2">histidine kinase</fullName>
        <ecNumber evidence="2">2.7.13.3</ecNumber>
    </recommendedName>
</protein>
<keyword evidence="7" id="KW-1185">Reference proteome</keyword>
<feature type="transmembrane region" description="Helical" evidence="4">
    <location>
        <begin position="12"/>
        <end position="32"/>
    </location>
</feature>
<organism evidence="6 7">
    <name type="scientific">Mucilaginibacter humi</name>
    <dbReference type="NCBI Taxonomy" id="2732510"/>
    <lineage>
        <taxon>Bacteria</taxon>
        <taxon>Pseudomonadati</taxon>
        <taxon>Bacteroidota</taxon>
        <taxon>Sphingobacteriia</taxon>
        <taxon>Sphingobacteriales</taxon>
        <taxon>Sphingobacteriaceae</taxon>
        <taxon>Mucilaginibacter</taxon>
    </lineage>
</organism>
<dbReference type="Proteomes" id="UP000566071">
    <property type="component" value="Unassembled WGS sequence"/>
</dbReference>
<evidence type="ECO:0000256" key="3">
    <source>
        <dbReference type="ARBA" id="ARBA00022553"/>
    </source>
</evidence>
<reference evidence="6 7" key="1">
    <citation type="submission" date="2020-05" db="EMBL/GenBank/DDBJ databases">
        <authorList>
            <person name="Khan S.A."/>
            <person name="Jeon C.O."/>
            <person name="Chun B.H."/>
        </authorList>
    </citation>
    <scope>NUCLEOTIDE SEQUENCE [LARGE SCALE GENOMIC DNA]</scope>
    <source>
        <strain evidence="6 7">S1162</strain>
    </source>
</reference>
<dbReference type="EMBL" id="JABFCR010000029">
    <property type="protein sequence ID" value="NNU34057.1"/>
    <property type="molecule type" value="Genomic_DNA"/>
</dbReference>
<evidence type="ECO:0000313" key="6">
    <source>
        <dbReference type="EMBL" id="NNU34057.1"/>
    </source>
</evidence>
<dbReference type="InterPro" id="IPR003661">
    <property type="entry name" value="HisK_dim/P_dom"/>
</dbReference>